<feature type="compositionally biased region" description="Basic residues" evidence="1">
    <location>
        <begin position="191"/>
        <end position="200"/>
    </location>
</feature>
<name>A0A0G4HTS8_9ALVE</name>
<proteinExistence type="predicted"/>
<feature type="region of interest" description="Disordered" evidence="1">
    <location>
        <begin position="77"/>
        <end position="217"/>
    </location>
</feature>
<dbReference type="VEuPathDB" id="CryptoDB:Cvel_31557"/>
<sequence>KDSDKKEKKNNSSSSSSSSSAEEFISLSAEEPSSSSSSSSQQPPAPPVVSSGSHDLKAGLCASLSALIDRLRRENETVPLQLPFLLPKNRSDKHNPPTEALTHSQSQPGAPLEVSSAREETSGLKKRKRAEESVPGPLTSKTETEGDPAEGPSGARVQRRKLGERPAGRGAPHTSISSLSGTLSQSQPKDKKSKKTKNPGRRPIPPPLFPPCYSTSARGMAAFSSDGVLSVRLFPPKLKETDVAPLMPELKWKARGQRREQRKKRRVAERQEKQRLSQPLL</sequence>
<protein>
    <submittedName>
        <fullName evidence="2">Uncharacterized protein</fullName>
    </submittedName>
</protein>
<gene>
    <name evidence="2" type="ORF">Cvel_31557</name>
</gene>
<feature type="region of interest" description="Disordered" evidence="1">
    <location>
        <begin position="254"/>
        <end position="281"/>
    </location>
</feature>
<feature type="region of interest" description="Disordered" evidence="1">
    <location>
        <begin position="1"/>
        <end position="55"/>
    </location>
</feature>
<organism evidence="2">
    <name type="scientific">Chromera velia CCMP2878</name>
    <dbReference type="NCBI Taxonomy" id="1169474"/>
    <lineage>
        <taxon>Eukaryota</taxon>
        <taxon>Sar</taxon>
        <taxon>Alveolata</taxon>
        <taxon>Colpodellida</taxon>
        <taxon>Chromeraceae</taxon>
        <taxon>Chromera</taxon>
    </lineage>
</organism>
<feature type="non-terminal residue" evidence="2">
    <location>
        <position position="1"/>
    </location>
</feature>
<evidence type="ECO:0000313" key="2">
    <source>
        <dbReference type="EMBL" id="CEM47810.1"/>
    </source>
</evidence>
<feature type="compositionally biased region" description="Low complexity" evidence="1">
    <location>
        <begin position="174"/>
        <end position="187"/>
    </location>
</feature>
<dbReference type="EMBL" id="CDMZ01003848">
    <property type="protein sequence ID" value="CEM47810.1"/>
    <property type="molecule type" value="Genomic_DNA"/>
</dbReference>
<evidence type="ECO:0000256" key="1">
    <source>
        <dbReference type="SAM" id="MobiDB-lite"/>
    </source>
</evidence>
<accession>A0A0G4HTS8</accession>
<feature type="compositionally biased region" description="Low complexity" evidence="1">
    <location>
        <begin position="11"/>
        <end position="42"/>
    </location>
</feature>
<dbReference type="AlphaFoldDB" id="A0A0G4HTS8"/>
<reference evidence="2" key="1">
    <citation type="submission" date="2014-11" db="EMBL/GenBank/DDBJ databases">
        <authorList>
            <person name="Otto D Thomas"/>
            <person name="Naeem Raeece"/>
        </authorList>
    </citation>
    <scope>NUCLEOTIDE SEQUENCE</scope>
</reference>
<feature type="compositionally biased region" description="Basic residues" evidence="1">
    <location>
        <begin position="254"/>
        <end position="267"/>
    </location>
</feature>
<feature type="compositionally biased region" description="Basic and acidic residues" evidence="1">
    <location>
        <begin position="1"/>
        <end position="10"/>
    </location>
</feature>